<feature type="domain" description="Peptidase C23" evidence="11">
    <location>
        <begin position="989"/>
        <end position="1079"/>
    </location>
</feature>
<dbReference type="InterPro" id="IPR001788">
    <property type="entry name" value="RNA-dep_RNA_pol_alsuvir"/>
</dbReference>
<dbReference type="InterPro" id="IPR027351">
    <property type="entry name" value="(+)RNA_virus_helicase_core_dom"/>
</dbReference>
<dbReference type="CDD" id="cd22792">
    <property type="entry name" value="OTU_RDRP-like"/>
    <property type="match status" value="1"/>
</dbReference>
<evidence type="ECO:0000256" key="7">
    <source>
        <dbReference type="ARBA" id="ARBA00022840"/>
    </source>
</evidence>
<dbReference type="SUPFAM" id="SSF56672">
    <property type="entry name" value="DNA/RNA polymerases"/>
    <property type="match status" value="1"/>
</dbReference>
<keyword evidence="8" id="KW-0693">Viral RNA replication</keyword>
<evidence type="ECO:0000313" key="15">
    <source>
        <dbReference type="Proteomes" id="UP001238810"/>
    </source>
</evidence>
<evidence type="ECO:0000256" key="3">
    <source>
        <dbReference type="ARBA" id="ARBA00022679"/>
    </source>
</evidence>
<evidence type="ECO:0000256" key="4">
    <source>
        <dbReference type="ARBA" id="ARBA00022695"/>
    </source>
</evidence>
<dbReference type="GO" id="GO:0039694">
    <property type="term" value="P:viral RNA genome replication"/>
    <property type="evidence" value="ECO:0007669"/>
    <property type="project" value="InterPro"/>
</dbReference>
<dbReference type="GO" id="GO:0003723">
    <property type="term" value="F:RNA binding"/>
    <property type="evidence" value="ECO:0007669"/>
    <property type="project" value="InterPro"/>
</dbReference>
<evidence type="ECO:0000256" key="6">
    <source>
        <dbReference type="ARBA" id="ARBA00022801"/>
    </source>
</evidence>
<evidence type="ECO:0000256" key="5">
    <source>
        <dbReference type="ARBA" id="ARBA00022741"/>
    </source>
</evidence>
<keyword evidence="15" id="KW-1185">Reference proteome</keyword>
<dbReference type="GO" id="GO:0016817">
    <property type="term" value="F:hydrolase activity, acting on acid anhydrides"/>
    <property type="evidence" value="ECO:0007669"/>
    <property type="project" value="InterPro"/>
</dbReference>
<feature type="domain" description="OTU" evidence="10">
    <location>
        <begin position="882"/>
        <end position="990"/>
    </location>
</feature>
<evidence type="ECO:0000256" key="2">
    <source>
        <dbReference type="ARBA" id="ARBA00022484"/>
    </source>
</evidence>
<evidence type="ECO:0000259" key="9">
    <source>
        <dbReference type="PROSITE" id="PS50507"/>
    </source>
</evidence>
<organism evidence="14 15">
    <name type="scientific">Cole mild mosaic virus</name>
    <dbReference type="NCBI Taxonomy" id="2792879"/>
    <lineage>
        <taxon>Viruses</taxon>
        <taxon>Riboviria</taxon>
        <taxon>Orthornavirae</taxon>
        <taxon>Kitrinoviricota</taxon>
        <taxon>Alsuviricetes</taxon>
        <taxon>Tymovirales</taxon>
        <taxon>Betaflexiviridae</taxon>
        <taxon>Quinvirinae</taxon>
        <taxon>Carlavirus</taxon>
        <taxon>Carlavirus oleraceae</taxon>
    </lineage>
</organism>
<keyword evidence="3" id="KW-0808">Transferase</keyword>
<dbReference type="GO" id="GO:0003968">
    <property type="term" value="F:RNA-directed RNA polymerase activity"/>
    <property type="evidence" value="ECO:0007669"/>
    <property type="project" value="UniProtKB-KW"/>
</dbReference>
<keyword evidence="6" id="KW-0378">Hydrolase</keyword>
<dbReference type="PROSITE" id="PS51743">
    <property type="entry name" value="ALPHAVIRUS_MT"/>
    <property type="match status" value="1"/>
</dbReference>
<sequence length="1964" mass="223356">MALTYRTPMEDIVNCFEPTTQALIANSAATLYKEYEAQNCQYFNYYLTAVAKKKLSTAGIYLSPYSGVAHSHPACKTLENYILYIALPSYIDPSFFFVGIKERKLQLLKARDKKLSSISVINRYVTSADKLRYSQDFVPYSSRASEHLVKHGRGLEANALRDIVGPLLRHKAKRMFLHDELHYWSSKNLLDFLEALKPEVVLGTIVYPPELLFKQTRSLNEWCYTYEILGKTFMFYPDGVRSEGYQQPLNGGYLLTARQLVLADGTTYMVDVLCSKFAHHLVALTKGVAVAPTHRSFGPFDATASESMTALSPDYPICYPISCEVVNKIYRYLRTLKKPDEQSAIAKLSQIVAEPTGVEIDFVESFSRLIIANGSISATIKPENLLLFAGSWFRKLPSVIASKIKSARVVCINEFVRGLRPYNFTVETKEITWWNVWENDFNWLFDVEAKTDVVPLLEKGFYGPAENVSSSHRSEPYVGLVKLTDAPWERLLEISGDKLFKCIRRMFYHEVSHEHMREISRSGVRSFVRGKLSRSNLIKKIERAGTSKNVLGVAEVLGFDSMGELMNALRSVCMRKLRATIHEVGLAWFGCTHRSYLRFIDQVPSVPQVCLELKRNWAHMLQELSQIKPRIRCEAVTKTPEPQCSTSNHKMVVEVAVEAHCACGLQMVTMPLLFREHPFGRQKNASARTSAWYSRDGTGVQIAGQIYPSEGWPKVVQDWCYVNDVKEQHDCCFYQRCSGLSGVSVLDLMQEFQADMGLVFIALVGDCIWSVSCEVGSGTVVLKEGHKLELQESFLRTHASVVSLDDELWELALIGTRMPAKASAVKVEECIAADNNQTADDTLSDNERSADSKVEEGECSHTGISWGGIMYHEEKQPAGMSMVRKPVRGDGSCFWHSVGDLLNLDSMEIKRACMLHEFDDASLRQELEVCAGEAEYTTNAGIIAAAIRFSAKICIWEADSGNLNVYTPPNVRYLLNIHLQSEHYEPLYLRNGCVVTAVAQSMGRRVEEICAVVEAQCSKELLAELWAGEGVDILHVEQVLKCFGIVGHIHTEEEDYILNESGTIHRLFELKGEHLSYNPRKKDPSLQMLKASPRLKLFPEYVVQELAACGTSITYTPDSTRAGMLADSLHSAATGVLCSKLFNDRENMRCEFTVAKAHQLHVIVGTFGSGKSTLFKKLLEHGSGKIFDFVSPRRALADEFREAVGMKRGKERKVGQENWHVSTFEKFLERAKYLVEGQVVIFDEMQLYPPGYFDLVLLLTTVNLRCFIVGDPAQSDYDSEKDRILLSSIESNVSSLLDGREYTYKILSHRFLNSNFLGRLPCVINEEECTVNEPYVLRMHLENLLDVEEKYQKVVLVSSFDEKMVVNSYLPDARVLTFGESTGLTFSYGTVLITSVSERADDKRWVTALSRFRLNLCLINCSGATYEILACRFKGRALGNFLCKSANTEDLKKLLPGRPVYRQSYTRKIGKDEGVREEKVAGDPWLKTMVNLYQAPDVEIMEEPEVVLQEQWFKTHLPREELESVRAQWVHKILAKESREVRMGDMVSEQFTDEHSKQVGGKQLTNAAERFETIYPRHRASDTVTFIMAVRKRLTFSCPARERAKLHDASMYGRSLLKEFLKRVPLRPMHNKQFMEEALWNFEEKKLSKSAATIENHSGRSCRDWPIDMAQIFSKSQLCTKFDNRFRVAKAAQSIVCFQHMVLCRFAPYMRYIEMKVHEVLPKNYYIHSGKGLEELNSWVKNGKFDGVCTESDYEAFDASQDEFIMAFEIELMKYLRLPTDLIEDYKFIKTSLGSKLGNFAIMRFSGEASTFLFNTLANMLFTFMRYNIRGDEYICFAGDDMCASRRLQPTQAFAHFLDKLKLKAKVQFTDKPTFCGWHLCPDGIYKKPQLVLERMCIAKETNNLANCIDNYAIEVAFAYKLGERAVNRMSEEEVGAFYNCVRIIVRNKHLLKSNVRDTFESVE</sequence>
<dbReference type="PROSITE" id="PS51492">
    <property type="entry name" value="PEPTIDASE_C23"/>
    <property type="match status" value="1"/>
</dbReference>
<evidence type="ECO:0000313" key="14">
    <source>
        <dbReference type="EMBL" id="QGN03507.1"/>
    </source>
</evidence>
<dbReference type="InterPro" id="IPR043502">
    <property type="entry name" value="DNA/RNA_pol_sf"/>
</dbReference>
<name>A0A7S5GAX5_9VIRU</name>
<evidence type="ECO:0000259" key="10">
    <source>
        <dbReference type="PROSITE" id="PS50802"/>
    </source>
</evidence>
<dbReference type="InterPro" id="IPR027417">
    <property type="entry name" value="P-loop_NTPase"/>
</dbReference>
<dbReference type="Pfam" id="PF01443">
    <property type="entry name" value="Viral_helicase1"/>
    <property type="match status" value="1"/>
</dbReference>
<evidence type="ECO:0000256" key="8">
    <source>
        <dbReference type="ARBA" id="ARBA00022953"/>
    </source>
</evidence>
<gene>
    <name evidence="14" type="primary">RdRp</name>
</gene>
<dbReference type="GO" id="GO:0006351">
    <property type="term" value="P:DNA-templated transcription"/>
    <property type="evidence" value="ECO:0007669"/>
    <property type="project" value="InterPro"/>
</dbReference>
<reference evidence="14 15" key="1">
    <citation type="submission" date="2019-03" db="EMBL/GenBank/DDBJ databases">
        <title>First complete genome sequence of Cole mild mosaic virus.</title>
        <authorList>
            <person name="Mota de Oliveira A."/>
            <person name="Ramos-Gonzalez P.L."/>
            <person name="Karam-Rodrigues L."/>
            <person name="Chabi-Jesus C."/>
            <person name="Rodrigues-Chaves A.L."/>
            <person name="Banguela-Castillo A."/>
            <person name="Freitas-Astua J."/>
            <person name="Kitajima E.W."/>
            <person name="Harakava R."/>
            <person name="Eiras M."/>
        </authorList>
    </citation>
    <scope>NUCLEOTIDE SEQUENCE [LARGE SCALE GENOMIC DNA]</scope>
    <source>
        <strain evidence="14 15">T25</strain>
    </source>
</reference>
<dbReference type="GO" id="GO:0008174">
    <property type="term" value="F:mRNA methyltransferase activity"/>
    <property type="evidence" value="ECO:0007669"/>
    <property type="project" value="UniProtKB-UniRule"/>
</dbReference>
<evidence type="ECO:0000259" key="11">
    <source>
        <dbReference type="PROSITE" id="PS51492"/>
    </source>
</evidence>
<dbReference type="GO" id="GO:0005524">
    <property type="term" value="F:ATP binding"/>
    <property type="evidence" value="ECO:0007669"/>
    <property type="project" value="UniProtKB-KW"/>
</dbReference>
<dbReference type="SUPFAM" id="SSF52540">
    <property type="entry name" value="P-loop containing nucleoside triphosphate hydrolases"/>
    <property type="match status" value="1"/>
</dbReference>
<keyword evidence="2 14" id="KW-0696">RNA-directed RNA polymerase</keyword>
<keyword evidence="7" id="KW-0067">ATP-binding</keyword>
<protein>
    <submittedName>
        <fullName evidence="14">RNA-dependent RNA polymerase</fullName>
    </submittedName>
</protein>
<dbReference type="GO" id="GO:0016556">
    <property type="term" value="P:mRNA modification"/>
    <property type="evidence" value="ECO:0007669"/>
    <property type="project" value="InterPro"/>
</dbReference>
<dbReference type="PROSITE" id="PS50507">
    <property type="entry name" value="RDRP_SSRNA_POS"/>
    <property type="match status" value="1"/>
</dbReference>
<comment type="similarity">
    <text evidence="1">Belongs to the potexviruses/carlaviruses RNA replication protein family.</text>
</comment>
<dbReference type="Gene3D" id="3.40.50.300">
    <property type="entry name" value="P-loop containing nucleotide triphosphate hydrolases"/>
    <property type="match status" value="1"/>
</dbReference>
<dbReference type="Pfam" id="PF00978">
    <property type="entry name" value="RdRP_2"/>
    <property type="match status" value="1"/>
</dbReference>
<dbReference type="EMBL" id="MK684348">
    <property type="protein sequence ID" value="QGN03507.1"/>
    <property type="molecule type" value="Genomic_RNA"/>
</dbReference>
<dbReference type="PROSITE" id="PS50802">
    <property type="entry name" value="OTU"/>
    <property type="match status" value="1"/>
</dbReference>
<dbReference type="InterPro" id="IPR008041">
    <property type="entry name" value="Peptidase_C23"/>
</dbReference>
<dbReference type="PROSITE" id="PS51657">
    <property type="entry name" value="PSRV_HELICASE"/>
    <property type="match status" value="1"/>
</dbReference>
<dbReference type="GO" id="GO:0006396">
    <property type="term" value="P:RNA processing"/>
    <property type="evidence" value="ECO:0007669"/>
    <property type="project" value="InterPro"/>
</dbReference>
<feature type="domain" description="Alphavirus-like MT" evidence="13">
    <location>
        <begin position="63"/>
        <end position="254"/>
    </location>
</feature>
<evidence type="ECO:0000259" key="12">
    <source>
        <dbReference type="PROSITE" id="PS51657"/>
    </source>
</evidence>
<keyword evidence="5" id="KW-0547">Nucleotide-binding</keyword>
<evidence type="ECO:0000259" key="13">
    <source>
        <dbReference type="PROSITE" id="PS51743"/>
    </source>
</evidence>
<dbReference type="InterPro" id="IPR002588">
    <property type="entry name" value="Alphavirus-like_MT_dom"/>
</dbReference>
<proteinExistence type="inferred from homology"/>
<dbReference type="InterPro" id="IPR007094">
    <property type="entry name" value="RNA-dir_pol_PSvirus"/>
</dbReference>
<dbReference type="Proteomes" id="UP001238810">
    <property type="component" value="Segment"/>
</dbReference>
<dbReference type="Gene3D" id="3.90.70.80">
    <property type="match status" value="1"/>
</dbReference>
<dbReference type="Pfam" id="PF05379">
    <property type="entry name" value="Peptidase_C23"/>
    <property type="match status" value="1"/>
</dbReference>
<dbReference type="InterPro" id="IPR003323">
    <property type="entry name" value="OTU_dom"/>
</dbReference>
<dbReference type="Pfam" id="PF01660">
    <property type="entry name" value="Vmethyltransf"/>
    <property type="match status" value="1"/>
</dbReference>
<evidence type="ECO:0000256" key="1">
    <source>
        <dbReference type="ARBA" id="ARBA00008513"/>
    </source>
</evidence>
<feature type="domain" description="RdRp catalytic" evidence="9">
    <location>
        <begin position="1747"/>
        <end position="1854"/>
    </location>
</feature>
<feature type="domain" description="(+)RNA virus helicase C-terminal" evidence="12">
    <location>
        <begin position="1140"/>
        <end position="1452"/>
    </location>
</feature>
<keyword evidence="4" id="KW-0548">Nucleotidyltransferase</keyword>
<accession>A0A7S5GAX5</accession>
<dbReference type="CDD" id="cd23245">
    <property type="entry name" value="Betaflexiviridae_RdRp"/>
    <property type="match status" value="1"/>
</dbReference>